<name>A0A532UZY2_UNCL8</name>
<sequence length="551" mass="63851">MSDISASESFSFEISLSVLNHLGRNLYRSFATVLGEAISNSWDAGANNVYIYIDRDSSYFFIKDDGIGMTSEEFQERFLKIGYSKRKDVKAFQPVGRPFIGRKGIGKLALLSCAEKIEIITKTNATEYVGGVIDNSGLDEAIEHDLKPSEYPLEDWELSTFEMYIEGHEQGTIIFFENIKDGIKNTIDFLRKIIARYFRFSLIDPSFKIHVNDVEVTLDDLKDLAQKTQLLWNINDLNDPYLNTLSNLKRQKELTVENGGYKGFIASVEKPRDLKIFSIEERMGVDLFVNGRLREKDILKHIPTARIVESYLYGQIHFDDLDDEVERFTSSRENIVANDPKYESLLDSLKEKVINKVLEDWDKWRRELKQDGDPENKSITKKERKAEELYNEVSKEYELPIDTKNKKRIDSWVAELGSDAIFNFSSYAECFISENLLRRFIQEKKISLSPEANRKFLHWQKKETENKNKGNISIEIRKDPSKLSYLTMDDLANLFDKEDLTTEASLSRDAREYKPVRDALAHTALLTDEAKVKLTTVYFNIKERIRRLLSK</sequence>
<gene>
    <name evidence="1" type="ORF">CEE37_09055</name>
</gene>
<reference evidence="1 2" key="1">
    <citation type="submission" date="2017-06" db="EMBL/GenBank/DDBJ databases">
        <title>Novel microbial phyla capable of carbon fixation and sulfur reduction in deep-sea sediments.</title>
        <authorList>
            <person name="Huang J."/>
            <person name="Baker B."/>
            <person name="Wang Y."/>
        </authorList>
    </citation>
    <scope>NUCLEOTIDE SEQUENCE [LARGE SCALE GENOMIC DNA]</scope>
    <source>
        <strain evidence="1">B3_LCP</strain>
    </source>
</reference>
<proteinExistence type="predicted"/>
<dbReference type="Gene3D" id="3.30.565.10">
    <property type="entry name" value="Histidine kinase-like ATPase, C-terminal domain"/>
    <property type="match status" value="1"/>
</dbReference>
<dbReference type="SUPFAM" id="SSF55874">
    <property type="entry name" value="ATPase domain of HSP90 chaperone/DNA topoisomerase II/histidine kinase"/>
    <property type="match status" value="1"/>
</dbReference>
<evidence type="ECO:0000313" key="1">
    <source>
        <dbReference type="EMBL" id="TKJ40452.1"/>
    </source>
</evidence>
<dbReference type="AlphaFoldDB" id="A0A532UZY2"/>
<accession>A0A532UZY2</accession>
<dbReference type="EMBL" id="NJBN01000005">
    <property type="protein sequence ID" value="TKJ40452.1"/>
    <property type="molecule type" value="Genomic_DNA"/>
</dbReference>
<dbReference type="Pfam" id="PF13589">
    <property type="entry name" value="HATPase_c_3"/>
    <property type="match status" value="1"/>
</dbReference>
<evidence type="ECO:0000313" key="2">
    <source>
        <dbReference type="Proteomes" id="UP000319619"/>
    </source>
</evidence>
<comment type="caution">
    <text evidence="1">The sequence shown here is derived from an EMBL/GenBank/DDBJ whole genome shotgun (WGS) entry which is preliminary data.</text>
</comment>
<dbReference type="Proteomes" id="UP000319619">
    <property type="component" value="Unassembled WGS sequence"/>
</dbReference>
<organism evidence="1 2">
    <name type="scientific">candidate division LCP-89 bacterium B3_LCP</name>
    <dbReference type="NCBI Taxonomy" id="2012998"/>
    <lineage>
        <taxon>Bacteria</taxon>
        <taxon>Pseudomonadati</taxon>
        <taxon>Bacteria division LCP-89</taxon>
    </lineage>
</organism>
<protein>
    <submittedName>
        <fullName evidence="1">DNA mismatch repair protein</fullName>
    </submittedName>
</protein>
<dbReference type="InterPro" id="IPR036890">
    <property type="entry name" value="HATPase_C_sf"/>
</dbReference>